<keyword evidence="3" id="KW-1003">Cell membrane</keyword>
<dbReference type="EMBL" id="PEBI01000001">
    <property type="protein sequence ID" value="PJM73788.1"/>
    <property type="molecule type" value="Genomic_DNA"/>
</dbReference>
<feature type="domain" description="Major facilitator superfamily (MFS) profile" evidence="9">
    <location>
        <begin position="29"/>
        <end position="487"/>
    </location>
</feature>
<evidence type="ECO:0000313" key="10">
    <source>
        <dbReference type="EMBL" id="PJM73788.1"/>
    </source>
</evidence>
<comment type="caution">
    <text evidence="10">The sequence shown here is derived from an EMBL/GenBank/DDBJ whole genome shotgun (WGS) entry which is preliminary data.</text>
</comment>
<dbReference type="PROSITE" id="PS50850">
    <property type="entry name" value="MFS"/>
    <property type="match status" value="1"/>
</dbReference>
<keyword evidence="11" id="KW-1185">Reference proteome</keyword>
<feature type="coiled-coil region" evidence="7">
    <location>
        <begin position="248"/>
        <end position="275"/>
    </location>
</feature>
<evidence type="ECO:0000313" key="11">
    <source>
        <dbReference type="Proteomes" id="UP000229095"/>
    </source>
</evidence>
<evidence type="ECO:0000256" key="5">
    <source>
        <dbReference type="ARBA" id="ARBA00022989"/>
    </source>
</evidence>
<dbReference type="InterPro" id="IPR020846">
    <property type="entry name" value="MFS_dom"/>
</dbReference>
<name>A0A2M9HAF3_9BIFI</name>
<keyword evidence="6 8" id="KW-0472">Membrane</keyword>
<feature type="transmembrane region" description="Helical" evidence="8">
    <location>
        <begin position="318"/>
        <end position="336"/>
    </location>
</feature>
<feature type="transmembrane region" description="Helical" evidence="8">
    <location>
        <begin position="345"/>
        <end position="365"/>
    </location>
</feature>
<dbReference type="PROSITE" id="PS00217">
    <property type="entry name" value="SUGAR_TRANSPORT_2"/>
    <property type="match status" value="1"/>
</dbReference>
<accession>A0A2M9HAF3</accession>
<dbReference type="SUPFAM" id="SSF103473">
    <property type="entry name" value="MFS general substrate transporter"/>
    <property type="match status" value="1"/>
</dbReference>
<feature type="transmembrane region" description="Helical" evidence="8">
    <location>
        <begin position="129"/>
        <end position="156"/>
    </location>
</feature>
<keyword evidence="2" id="KW-0813">Transport</keyword>
<feature type="transmembrane region" description="Helical" evidence="8">
    <location>
        <begin position="464"/>
        <end position="483"/>
    </location>
</feature>
<evidence type="ECO:0000256" key="4">
    <source>
        <dbReference type="ARBA" id="ARBA00022692"/>
    </source>
</evidence>
<reference evidence="10 11" key="1">
    <citation type="submission" date="2017-10" db="EMBL/GenBank/DDBJ databases">
        <title>Draft genome sequences of strains TRE 1, TRE 9, TRE H and TRI 7, isolated from tamarins, belonging to four potential novel Bifidobacterium species.</title>
        <authorList>
            <person name="Mattarelli P."/>
            <person name="Modesto M."/>
            <person name="Puglisi E."/>
            <person name="Morelli L."/>
            <person name="Spezio C."/>
            <person name="Bonetti A."/>
            <person name="Sandri C."/>
        </authorList>
    </citation>
    <scope>NUCLEOTIDE SEQUENCE [LARGE SCALE GENOMIC DNA]</scope>
    <source>
        <strain evidence="11">TRE1</strain>
    </source>
</reference>
<feature type="transmembrane region" description="Helical" evidence="8">
    <location>
        <begin position="202"/>
        <end position="221"/>
    </location>
</feature>
<dbReference type="Gene3D" id="1.20.1250.20">
    <property type="entry name" value="MFS general substrate transporter like domains"/>
    <property type="match status" value="1"/>
</dbReference>
<dbReference type="PANTHER" id="PTHR43045:SF4">
    <property type="entry name" value="TRANSPORTER YDFJ-RELATED"/>
    <property type="match status" value="1"/>
</dbReference>
<sequence>MSSAEVSTAANGGGDPSLVKRTMGDLVKAAVSGWLGTALEFMDFQLYSLAAALVFKDIFFGHGSQAVAIMSAMAVYGVGYIARPIGAWYFGRLGDRIGRAKVLFITIAIMGVATTLIGALPTYDQVGLLAPALLVILRLVQGFGAGAEIAGSSVLLAEYAPTKQRGIIASLTALGTNSGTLFAGLVWAILLGWLGNDAVVDWGWRIPFLGSVIVMGVAVFIRIHLKETPVFEASVDEIIEEYDKPLDREAEKAKKEAAAEARKEAIAELAKTKRSWKAFLVASALRFGQSGNSGMVQTYLITFLTANLLVSKTVASNIVVYSSLVAFATVPLIGWLGDKFGRKRMYTVVTVIDFFIIVPCFLMMLNNRGTDTVMEQTSTGLVPHFSNPDLLFFIGYIVLHNLTVMALASLENLTMAECFGSAHRYEQLALSKEIPNLITAGFGPLIAAALVTVFGSWVALAVLMFFYTAVTFGASVVMTEVAGRDLTVREDAM</sequence>
<evidence type="ECO:0000256" key="1">
    <source>
        <dbReference type="ARBA" id="ARBA00004651"/>
    </source>
</evidence>
<dbReference type="Pfam" id="PF00083">
    <property type="entry name" value="Sugar_tr"/>
    <property type="match status" value="1"/>
</dbReference>
<proteinExistence type="predicted"/>
<evidence type="ECO:0000256" key="3">
    <source>
        <dbReference type="ARBA" id="ARBA00022475"/>
    </source>
</evidence>
<keyword evidence="7" id="KW-0175">Coiled coil</keyword>
<dbReference type="PANTHER" id="PTHR43045">
    <property type="entry name" value="SHIKIMATE TRANSPORTER"/>
    <property type="match status" value="1"/>
</dbReference>
<protein>
    <submittedName>
        <fullName evidence="10">MFS transporter</fullName>
    </submittedName>
</protein>
<dbReference type="GO" id="GO:0005886">
    <property type="term" value="C:plasma membrane"/>
    <property type="evidence" value="ECO:0007669"/>
    <property type="project" value="UniProtKB-SubCell"/>
</dbReference>
<feature type="transmembrane region" description="Helical" evidence="8">
    <location>
        <begin position="66"/>
        <end position="90"/>
    </location>
</feature>
<comment type="subcellular location">
    <subcellularLocation>
        <location evidence="1">Cell membrane</location>
        <topology evidence="1">Multi-pass membrane protein</topology>
    </subcellularLocation>
</comment>
<dbReference type="Proteomes" id="UP000229095">
    <property type="component" value="Unassembled WGS sequence"/>
</dbReference>
<dbReference type="InterPro" id="IPR036259">
    <property type="entry name" value="MFS_trans_sf"/>
</dbReference>
<evidence type="ECO:0000256" key="7">
    <source>
        <dbReference type="SAM" id="Coils"/>
    </source>
</evidence>
<evidence type="ECO:0000256" key="6">
    <source>
        <dbReference type="ARBA" id="ARBA00023136"/>
    </source>
</evidence>
<dbReference type="AlphaFoldDB" id="A0A2M9HAF3"/>
<dbReference type="OrthoDB" id="8953821at2"/>
<dbReference type="GO" id="GO:0022857">
    <property type="term" value="F:transmembrane transporter activity"/>
    <property type="evidence" value="ECO:0007669"/>
    <property type="project" value="InterPro"/>
</dbReference>
<keyword evidence="4 8" id="KW-0812">Transmembrane</keyword>
<dbReference type="InterPro" id="IPR005829">
    <property type="entry name" value="Sugar_transporter_CS"/>
</dbReference>
<feature type="transmembrane region" description="Helical" evidence="8">
    <location>
        <begin position="102"/>
        <end position="123"/>
    </location>
</feature>
<organism evidence="10 11">
    <name type="scientific">Bifidobacterium primatium</name>
    <dbReference type="NCBI Taxonomy" id="2045438"/>
    <lineage>
        <taxon>Bacteria</taxon>
        <taxon>Bacillati</taxon>
        <taxon>Actinomycetota</taxon>
        <taxon>Actinomycetes</taxon>
        <taxon>Bifidobacteriales</taxon>
        <taxon>Bifidobacteriaceae</taxon>
        <taxon>Bifidobacterium</taxon>
    </lineage>
</organism>
<feature type="transmembrane region" description="Helical" evidence="8">
    <location>
        <begin position="434"/>
        <end position="458"/>
    </location>
</feature>
<gene>
    <name evidence="10" type="ORF">CS006_01005</name>
</gene>
<feature type="transmembrane region" description="Helical" evidence="8">
    <location>
        <begin position="168"/>
        <end position="190"/>
    </location>
</feature>
<evidence type="ECO:0000256" key="8">
    <source>
        <dbReference type="SAM" id="Phobius"/>
    </source>
</evidence>
<feature type="transmembrane region" description="Helical" evidence="8">
    <location>
        <begin position="390"/>
        <end position="413"/>
    </location>
</feature>
<dbReference type="InterPro" id="IPR005828">
    <property type="entry name" value="MFS_sugar_transport-like"/>
</dbReference>
<dbReference type="RefSeq" id="WP_100509934.1">
    <property type="nucleotide sequence ID" value="NZ_PEBI01000001.1"/>
</dbReference>
<evidence type="ECO:0000256" key="2">
    <source>
        <dbReference type="ARBA" id="ARBA00022448"/>
    </source>
</evidence>
<keyword evidence="5 8" id="KW-1133">Transmembrane helix</keyword>
<evidence type="ECO:0000259" key="9">
    <source>
        <dbReference type="PROSITE" id="PS50850"/>
    </source>
</evidence>